<keyword evidence="7 8" id="KW-0472">Membrane</keyword>
<sequence length="301" mass="32558">MSNQVWISKPTFTNLLARCFQVIFFCCCTRHRTQAFQHCIFATTDKLVARRTNCGQNHPIFYWKGTKIDYHNMLRRRGNSSVLSVKEKGSCLPDDKVESERESLAGEDDDGVVIPKDASTLYEAYIRGRWLLMLLVLQSSSGFILDKFQELIQKHFVVTLFLTMLVGAGGNAGNQSAIKVIQGFARGDLKPNAASFKSAMLQQAQVGVLIGAAMAIAGYLRVYLSGGSTTDATAISASLFVIVASSCAIGTGLPFGLARIGIDPANAGTTVQVIMDVFGVVVTCLICTLILDMPAAAGNFH</sequence>
<feature type="transmembrane region" description="Helical" evidence="8">
    <location>
        <begin position="206"/>
        <end position="224"/>
    </location>
</feature>
<dbReference type="PANTHER" id="PTHR41394:SF5">
    <property type="entry name" value="SLC41A_MGTE INTEGRAL MEMBRANE DOMAIN-CONTAINING PROTEIN"/>
    <property type="match status" value="1"/>
</dbReference>
<feature type="transmembrane region" description="Helical" evidence="8">
    <location>
        <begin position="270"/>
        <end position="291"/>
    </location>
</feature>
<keyword evidence="6 8" id="KW-1133">Transmembrane helix</keyword>
<dbReference type="PANTHER" id="PTHR41394">
    <property type="entry name" value="MAGNESIUM TRANSPORTER MGTE"/>
    <property type="match status" value="1"/>
</dbReference>
<evidence type="ECO:0000256" key="6">
    <source>
        <dbReference type="ARBA" id="ARBA00022989"/>
    </source>
</evidence>
<dbReference type="InterPro" id="IPR036739">
    <property type="entry name" value="SLC41_membr_dom_sf"/>
</dbReference>
<dbReference type="Pfam" id="PF01769">
    <property type="entry name" value="MgtE"/>
    <property type="match status" value="1"/>
</dbReference>
<keyword evidence="4 8" id="KW-0812">Transmembrane</keyword>
<protein>
    <recommendedName>
        <fullName evidence="9">SLC41A/MgtE integral membrane domain-containing protein</fullName>
    </recommendedName>
</protein>
<name>A0A6V1M207_HETAK</name>
<reference evidence="10" key="1">
    <citation type="submission" date="2021-01" db="EMBL/GenBank/DDBJ databases">
        <authorList>
            <person name="Corre E."/>
            <person name="Pelletier E."/>
            <person name="Niang G."/>
            <person name="Scheremetjew M."/>
            <person name="Finn R."/>
            <person name="Kale V."/>
            <person name="Holt S."/>
            <person name="Cochrane G."/>
            <person name="Meng A."/>
            <person name="Brown T."/>
            <person name="Cohen L."/>
        </authorList>
    </citation>
    <scope>NUCLEOTIDE SEQUENCE</scope>
    <source>
        <strain evidence="10">CCMP3107</strain>
    </source>
</reference>
<accession>A0A6V1M207</accession>
<feature type="domain" description="SLC41A/MgtE integral membrane" evidence="9">
    <location>
        <begin position="163"/>
        <end position="285"/>
    </location>
</feature>
<evidence type="ECO:0000256" key="5">
    <source>
        <dbReference type="ARBA" id="ARBA00022842"/>
    </source>
</evidence>
<dbReference type="GO" id="GO:0016020">
    <property type="term" value="C:membrane"/>
    <property type="evidence" value="ECO:0007669"/>
    <property type="project" value="UniProtKB-SubCell"/>
</dbReference>
<dbReference type="EMBL" id="HBIU01045007">
    <property type="protein sequence ID" value="CAE0641419.1"/>
    <property type="molecule type" value="Transcribed_RNA"/>
</dbReference>
<gene>
    <name evidence="10" type="ORF">HAKA00212_LOCUS20247</name>
</gene>
<dbReference type="GO" id="GO:0008324">
    <property type="term" value="F:monoatomic cation transmembrane transporter activity"/>
    <property type="evidence" value="ECO:0007669"/>
    <property type="project" value="InterPro"/>
</dbReference>
<evidence type="ECO:0000313" key="10">
    <source>
        <dbReference type="EMBL" id="CAE0641419.1"/>
    </source>
</evidence>
<evidence type="ECO:0000259" key="9">
    <source>
        <dbReference type="Pfam" id="PF01769"/>
    </source>
</evidence>
<dbReference type="Gene3D" id="1.10.357.20">
    <property type="entry name" value="SLC41 divalent cation transporters, integral membrane domain"/>
    <property type="match status" value="1"/>
</dbReference>
<comment type="similarity">
    <text evidence="2">Belongs to the SLC41A transporter family.</text>
</comment>
<evidence type="ECO:0000256" key="4">
    <source>
        <dbReference type="ARBA" id="ARBA00022692"/>
    </source>
</evidence>
<organism evidence="10">
    <name type="scientific">Heterosigma akashiwo</name>
    <name type="common">Chromophytic alga</name>
    <name type="synonym">Heterosigma carterae</name>
    <dbReference type="NCBI Taxonomy" id="2829"/>
    <lineage>
        <taxon>Eukaryota</taxon>
        <taxon>Sar</taxon>
        <taxon>Stramenopiles</taxon>
        <taxon>Ochrophyta</taxon>
        <taxon>Raphidophyceae</taxon>
        <taxon>Chattonellales</taxon>
        <taxon>Chattonellaceae</taxon>
        <taxon>Heterosigma</taxon>
    </lineage>
</organism>
<evidence type="ECO:0000256" key="8">
    <source>
        <dbReference type="SAM" id="Phobius"/>
    </source>
</evidence>
<dbReference type="SUPFAM" id="SSF161093">
    <property type="entry name" value="MgtE membrane domain-like"/>
    <property type="match status" value="1"/>
</dbReference>
<evidence type="ECO:0000256" key="7">
    <source>
        <dbReference type="ARBA" id="ARBA00023136"/>
    </source>
</evidence>
<evidence type="ECO:0000256" key="2">
    <source>
        <dbReference type="ARBA" id="ARBA00009749"/>
    </source>
</evidence>
<evidence type="ECO:0000256" key="1">
    <source>
        <dbReference type="ARBA" id="ARBA00004141"/>
    </source>
</evidence>
<dbReference type="AlphaFoldDB" id="A0A6V1M207"/>
<keyword evidence="3" id="KW-0813">Transport</keyword>
<keyword evidence="5" id="KW-0460">Magnesium</keyword>
<proteinExistence type="inferred from homology"/>
<dbReference type="InterPro" id="IPR006667">
    <property type="entry name" value="SLC41_membr_dom"/>
</dbReference>
<feature type="transmembrane region" description="Helical" evidence="8">
    <location>
        <begin position="236"/>
        <end position="258"/>
    </location>
</feature>
<comment type="subcellular location">
    <subcellularLocation>
        <location evidence="1">Membrane</location>
        <topology evidence="1">Multi-pass membrane protein</topology>
    </subcellularLocation>
</comment>
<evidence type="ECO:0000256" key="3">
    <source>
        <dbReference type="ARBA" id="ARBA00022448"/>
    </source>
</evidence>